<feature type="transmembrane region" description="Helical" evidence="9">
    <location>
        <begin position="168"/>
        <end position="185"/>
    </location>
</feature>
<evidence type="ECO:0000256" key="3">
    <source>
        <dbReference type="ARBA" id="ARBA00022475"/>
    </source>
</evidence>
<dbReference type="GO" id="GO:0005886">
    <property type="term" value="C:plasma membrane"/>
    <property type="evidence" value="ECO:0007669"/>
    <property type="project" value="UniProtKB-SubCell"/>
</dbReference>
<feature type="transmembrane region" description="Helical" evidence="9">
    <location>
        <begin position="34"/>
        <end position="55"/>
    </location>
</feature>
<dbReference type="PROSITE" id="PS50929">
    <property type="entry name" value="ABC_TM1F"/>
    <property type="match status" value="1"/>
</dbReference>
<keyword evidence="7 9" id="KW-1133">Transmembrane helix</keyword>
<dbReference type="InterPro" id="IPR039421">
    <property type="entry name" value="Type_1_exporter"/>
</dbReference>
<dbReference type="Pfam" id="PF00664">
    <property type="entry name" value="ABC_membrane"/>
    <property type="match status" value="1"/>
</dbReference>
<dbReference type="PROSITE" id="PS50893">
    <property type="entry name" value="ABC_TRANSPORTER_2"/>
    <property type="match status" value="1"/>
</dbReference>
<keyword evidence="3" id="KW-1003">Cell membrane</keyword>
<dbReference type="InterPro" id="IPR011527">
    <property type="entry name" value="ABC1_TM_dom"/>
</dbReference>
<dbReference type="Proteomes" id="UP000176944">
    <property type="component" value="Chromosome"/>
</dbReference>
<evidence type="ECO:0000313" key="12">
    <source>
        <dbReference type="EMBL" id="AOY83942.1"/>
    </source>
</evidence>
<dbReference type="SUPFAM" id="SSF90123">
    <property type="entry name" value="ABC transporter transmembrane region"/>
    <property type="match status" value="1"/>
</dbReference>
<dbReference type="InterPro" id="IPR036640">
    <property type="entry name" value="ABC1_TM_sf"/>
</dbReference>
<evidence type="ECO:0000313" key="13">
    <source>
        <dbReference type="Proteomes" id="UP000176944"/>
    </source>
</evidence>
<dbReference type="GO" id="GO:0005524">
    <property type="term" value="F:ATP binding"/>
    <property type="evidence" value="ECO:0007669"/>
    <property type="project" value="UniProtKB-KW"/>
</dbReference>
<dbReference type="GO" id="GO:0140359">
    <property type="term" value="F:ABC-type transporter activity"/>
    <property type="evidence" value="ECO:0007669"/>
    <property type="project" value="InterPro"/>
</dbReference>
<dbReference type="PANTHER" id="PTHR24221">
    <property type="entry name" value="ATP-BINDING CASSETTE SUB-FAMILY B"/>
    <property type="match status" value="1"/>
</dbReference>
<keyword evidence="6 12" id="KW-0067">ATP-binding</keyword>
<dbReference type="PROSITE" id="PS00211">
    <property type="entry name" value="ABC_TRANSPORTER_1"/>
    <property type="match status" value="1"/>
</dbReference>
<proteinExistence type="predicted"/>
<feature type="transmembrane region" description="Helical" evidence="9">
    <location>
        <begin position="89"/>
        <end position="110"/>
    </location>
</feature>
<feature type="domain" description="ABC transmembrane type-1" evidence="11">
    <location>
        <begin position="74"/>
        <end position="335"/>
    </location>
</feature>
<evidence type="ECO:0000259" key="10">
    <source>
        <dbReference type="PROSITE" id="PS50893"/>
    </source>
</evidence>
<organism evidence="12 13">
    <name type="scientific">Moorena producens (strain JHB)</name>
    <dbReference type="NCBI Taxonomy" id="1454205"/>
    <lineage>
        <taxon>Bacteria</taxon>
        <taxon>Bacillati</taxon>
        <taxon>Cyanobacteriota</taxon>
        <taxon>Cyanophyceae</taxon>
        <taxon>Coleofasciculales</taxon>
        <taxon>Coleofasciculaceae</taxon>
        <taxon>Moorena</taxon>
    </lineage>
</organism>
<evidence type="ECO:0000256" key="1">
    <source>
        <dbReference type="ARBA" id="ARBA00004651"/>
    </source>
</evidence>
<keyword evidence="8 9" id="KW-0472">Membrane</keyword>
<feature type="transmembrane region" description="Helical" evidence="9">
    <location>
        <begin position="191"/>
        <end position="211"/>
    </location>
</feature>
<feature type="domain" description="ABC transporter" evidence="10">
    <location>
        <begin position="369"/>
        <end position="604"/>
    </location>
</feature>
<evidence type="ECO:0000256" key="9">
    <source>
        <dbReference type="SAM" id="Phobius"/>
    </source>
</evidence>
<keyword evidence="4 9" id="KW-0812">Transmembrane</keyword>
<comment type="subcellular location">
    <subcellularLocation>
        <location evidence="1">Cell membrane</location>
        <topology evidence="1">Multi-pass membrane protein</topology>
    </subcellularLocation>
</comment>
<accession>A0A1D9G8J2</accession>
<dbReference type="GO" id="GO:0034040">
    <property type="term" value="F:ATPase-coupled lipid transmembrane transporter activity"/>
    <property type="evidence" value="ECO:0007669"/>
    <property type="project" value="TreeGrafter"/>
</dbReference>
<dbReference type="FunFam" id="3.40.50.300:FF:000221">
    <property type="entry name" value="Multidrug ABC transporter ATP-binding protein"/>
    <property type="match status" value="1"/>
</dbReference>
<feature type="transmembrane region" description="Helical" evidence="9">
    <location>
        <begin position="271"/>
        <end position="297"/>
    </location>
</feature>
<dbReference type="Gene3D" id="3.40.50.300">
    <property type="entry name" value="P-loop containing nucleotide triphosphate hydrolases"/>
    <property type="match status" value="1"/>
</dbReference>
<dbReference type="Gene3D" id="1.20.1560.10">
    <property type="entry name" value="ABC transporter type 1, transmembrane domain"/>
    <property type="match status" value="1"/>
</dbReference>
<dbReference type="GO" id="GO:0016887">
    <property type="term" value="F:ATP hydrolysis activity"/>
    <property type="evidence" value="ECO:0007669"/>
    <property type="project" value="InterPro"/>
</dbReference>
<dbReference type="Pfam" id="PF00005">
    <property type="entry name" value="ABC_tran"/>
    <property type="match status" value="1"/>
</dbReference>
<dbReference type="EMBL" id="CP017708">
    <property type="protein sequence ID" value="AOY83942.1"/>
    <property type="molecule type" value="Genomic_DNA"/>
</dbReference>
<dbReference type="SMART" id="SM00382">
    <property type="entry name" value="AAA"/>
    <property type="match status" value="1"/>
</dbReference>
<evidence type="ECO:0000256" key="2">
    <source>
        <dbReference type="ARBA" id="ARBA00022448"/>
    </source>
</evidence>
<keyword evidence="2" id="KW-0813">Transport</keyword>
<dbReference type="SUPFAM" id="SSF52540">
    <property type="entry name" value="P-loop containing nucleoside triphosphate hydrolases"/>
    <property type="match status" value="1"/>
</dbReference>
<dbReference type="InterPro" id="IPR003593">
    <property type="entry name" value="AAA+_ATPase"/>
</dbReference>
<reference evidence="13" key="1">
    <citation type="submission" date="2016-10" db="EMBL/GenBank/DDBJ databases">
        <title>Comparative genomics uncovers the prolific and rare metabolic potential of the cyanobacterial genus Moorea.</title>
        <authorList>
            <person name="Leao T."/>
            <person name="Castelao G."/>
            <person name="Korobeynikov A."/>
            <person name="Monroe E.A."/>
            <person name="Podell S."/>
            <person name="Glukhov E."/>
            <person name="Allen E."/>
            <person name="Gerwick W.H."/>
            <person name="Gerwick L."/>
        </authorList>
    </citation>
    <scope>NUCLEOTIDE SEQUENCE [LARGE SCALE GENOMIC DNA]</scope>
    <source>
        <strain evidence="13">JHB</strain>
    </source>
</reference>
<sequence length="611" mass="67556">MTKLKKLIPNFRSPAYVLVGETARRNWWLIGMNLVTNLVSAVLEGSTLGVIYLAIGYLTGTDDPGTDTPTNPTIAKTLAKILPLPPEQMFLILIFGAVVLQIGLSLSNYLNKVSTAYLSAKAQPYVTGKVFERIMTFSYGCVSRYKVGDLVLFTNDAAFAVDRNITQFNNLVVSLSFSLVYLVIIVRLSPILAVAATVLILAVAYVQYKLIPRLRRVVKRVTASQVESAKYITQSIQALRLLHTFGTQPQTLTGANQILGKIEKQLKKRALVFFLPEPILDTLPMVALGILAASAVLFEGGKATILPLLLTFLLALQRLSGRLKATSNTITMFVDNSARMVRLETILDQRDKVFEHSGTEPFTRLREDIEFKSVSLSYSNDDNLALNNLTFTLPRHQVTALVGESGAGKSSIIDLFIGLYQPTAGHILVNGRPLADYCLEDWRQQIGVVSQDTFIFNDSILENLRYGRPSASLDEVVEAAIAAQAHKFILALPDGYETVVGERGYKLSGGQRQRLALARALIKQPEILILDEATSALDSESEKLIQQALEQFQKERTVIVIAHRLSTIAEADQILVLERGELVEHGTHKSLLHQGERYARYWQLQSSQVAA</sequence>
<dbReference type="InterPro" id="IPR003439">
    <property type="entry name" value="ABC_transporter-like_ATP-bd"/>
</dbReference>
<evidence type="ECO:0000256" key="5">
    <source>
        <dbReference type="ARBA" id="ARBA00022741"/>
    </source>
</evidence>
<evidence type="ECO:0000256" key="7">
    <source>
        <dbReference type="ARBA" id="ARBA00022989"/>
    </source>
</evidence>
<evidence type="ECO:0000256" key="6">
    <source>
        <dbReference type="ARBA" id="ARBA00022840"/>
    </source>
</evidence>
<dbReference type="InterPro" id="IPR017871">
    <property type="entry name" value="ABC_transporter-like_CS"/>
</dbReference>
<evidence type="ECO:0000259" key="11">
    <source>
        <dbReference type="PROSITE" id="PS50929"/>
    </source>
</evidence>
<evidence type="ECO:0000256" key="8">
    <source>
        <dbReference type="ARBA" id="ARBA00023136"/>
    </source>
</evidence>
<dbReference type="AlphaFoldDB" id="A0A1D9G8J2"/>
<dbReference type="InterPro" id="IPR027417">
    <property type="entry name" value="P-loop_NTPase"/>
</dbReference>
<gene>
    <name evidence="12" type="ORF">BJP36_32480</name>
</gene>
<protein>
    <submittedName>
        <fullName evidence="12">ABC transporter ATP-binding protein</fullName>
    </submittedName>
</protein>
<name>A0A1D9G8J2_MOOP1</name>
<dbReference type="PANTHER" id="PTHR24221:SF654">
    <property type="entry name" value="ATP-BINDING CASSETTE SUB-FAMILY B MEMBER 6"/>
    <property type="match status" value="1"/>
</dbReference>
<keyword evidence="5" id="KW-0547">Nucleotide-binding</keyword>
<evidence type="ECO:0000256" key="4">
    <source>
        <dbReference type="ARBA" id="ARBA00022692"/>
    </source>
</evidence>